<dbReference type="SUPFAM" id="SSF51735">
    <property type="entry name" value="NAD(P)-binding Rossmann-fold domains"/>
    <property type="match status" value="1"/>
</dbReference>
<dbReference type="OrthoDB" id="435038at2759"/>
<feature type="domain" description="6-phosphogluconate dehydrogenase NADP-binding" evidence="10">
    <location>
        <begin position="12"/>
        <end position="170"/>
    </location>
</feature>
<keyword evidence="4 9" id="KW-0101">Branched-chain amino acid catabolism</keyword>
<dbReference type="InterPro" id="IPR013328">
    <property type="entry name" value="6PGD_dom2"/>
</dbReference>
<feature type="domain" description="3-hydroxyisobutyrate dehydrogenase-like NAD-binding" evidence="11">
    <location>
        <begin position="173"/>
        <end position="295"/>
    </location>
</feature>
<evidence type="ECO:0000256" key="2">
    <source>
        <dbReference type="ARBA" id="ARBA00006013"/>
    </source>
</evidence>
<dbReference type="PANTHER" id="PTHR22981:SF7">
    <property type="entry name" value="3-HYDROXYISOBUTYRATE DEHYDROGENASE, MITOCHONDRIAL"/>
    <property type="match status" value="1"/>
</dbReference>
<keyword evidence="6 9" id="KW-0520">NAD</keyword>
<dbReference type="GO" id="GO:0050661">
    <property type="term" value="F:NADP binding"/>
    <property type="evidence" value="ECO:0007669"/>
    <property type="project" value="InterPro"/>
</dbReference>
<dbReference type="PANTHER" id="PTHR22981">
    <property type="entry name" value="3-HYDROXYISOBUTYRATE DEHYDROGENASE-RELATED"/>
    <property type="match status" value="1"/>
</dbReference>
<dbReference type="STRING" id="10195.A0A3M7QJ39"/>
<feature type="active site" evidence="8">
    <location>
        <position position="179"/>
    </location>
</feature>
<dbReference type="InterPro" id="IPR006115">
    <property type="entry name" value="6PGDH_NADP-bd"/>
</dbReference>
<organism evidence="12 13">
    <name type="scientific">Brachionus plicatilis</name>
    <name type="common">Marine rotifer</name>
    <name type="synonym">Brachionus muelleri</name>
    <dbReference type="NCBI Taxonomy" id="10195"/>
    <lineage>
        <taxon>Eukaryota</taxon>
        <taxon>Metazoa</taxon>
        <taxon>Spiralia</taxon>
        <taxon>Gnathifera</taxon>
        <taxon>Rotifera</taxon>
        <taxon>Eurotatoria</taxon>
        <taxon>Monogononta</taxon>
        <taxon>Pseudotrocha</taxon>
        <taxon>Ploima</taxon>
        <taxon>Brachionidae</taxon>
        <taxon>Brachionus</taxon>
    </lineage>
</organism>
<accession>A0A3M7QJ39</accession>
<evidence type="ECO:0000313" key="13">
    <source>
        <dbReference type="Proteomes" id="UP000276133"/>
    </source>
</evidence>
<dbReference type="EC" id="1.1.1.31" evidence="3 9"/>
<dbReference type="NCBIfam" id="TIGR01692">
    <property type="entry name" value="HIBADH"/>
    <property type="match status" value="1"/>
</dbReference>
<dbReference type="GO" id="GO:0008442">
    <property type="term" value="F:3-hydroxyisobutyrate dehydrogenase activity"/>
    <property type="evidence" value="ECO:0007669"/>
    <property type="project" value="UniProtKB-EC"/>
</dbReference>
<dbReference type="AlphaFoldDB" id="A0A3M7QJ39"/>
<dbReference type="Pfam" id="PF03446">
    <property type="entry name" value="NAD_binding_2"/>
    <property type="match status" value="1"/>
</dbReference>
<dbReference type="InterPro" id="IPR036291">
    <property type="entry name" value="NAD(P)-bd_dom_sf"/>
</dbReference>
<dbReference type="GO" id="GO:0051287">
    <property type="term" value="F:NAD binding"/>
    <property type="evidence" value="ECO:0007669"/>
    <property type="project" value="InterPro"/>
</dbReference>
<evidence type="ECO:0000256" key="8">
    <source>
        <dbReference type="PIRSR" id="PIRSR000103-1"/>
    </source>
</evidence>
<evidence type="ECO:0000256" key="9">
    <source>
        <dbReference type="RuleBase" id="RU910714"/>
    </source>
</evidence>
<evidence type="ECO:0000256" key="7">
    <source>
        <dbReference type="ARBA" id="ARBA00049197"/>
    </source>
</evidence>
<dbReference type="SUPFAM" id="SSF48179">
    <property type="entry name" value="6-phosphogluconate dehydrogenase C-terminal domain-like"/>
    <property type="match status" value="1"/>
</dbReference>
<evidence type="ECO:0000256" key="6">
    <source>
        <dbReference type="ARBA" id="ARBA00023027"/>
    </source>
</evidence>
<protein>
    <recommendedName>
        <fullName evidence="3 9">3-hydroxyisobutyrate dehydrogenase</fullName>
        <shortName evidence="9">HIBADH</shortName>
        <ecNumber evidence="3 9">1.1.1.31</ecNumber>
    </recommendedName>
</protein>
<dbReference type="Proteomes" id="UP000276133">
    <property type="component" value="Unassembled WGS sequence"/>
</dbReference>
<evidence type="ECO:0000256" key="4">
    <source>
        <dbReference type="ARBA" id="ARBA00022456"/>
    </source>
</evidence>
<evidence type="ECO:0000256" key="5">
    <source>
        <dbReference type="ARBA" id="ARBA00023002"/>
    </source>
</evidence>
<evidence type="ECO:0000259" key="10">
    <source>
        <dbReference type="Pfam" id="PF03446"/>
    </source>
</evidence>
<comment type="catalytic activity">
    <reaction evidence="7 9">
        <text>3-hydroxy-2-methylpropanoate + NAD(+) = 2-methyl-3-oxopropanoate + NADH + H(+)</text>
        <dbReference type="Rhea" id="RHEA:17681"/>
        <dbReference type="ChEBI" id="CHEBI:11805"/>
        <dbReference type="ChEBI" id="CHEBI:15378"/>
        <dbReference type="ChEBI" id="CHEBI:57540"/>
        <dbReference type="ChEBI" id="CHEBI:57700"/>
        <dbReference type="ChEBI" id="CHEBI:57945"/>
        <dbReference type="EC" id="1.1.1.31"/>
    </reaction>
</comment>
<dbReference type="InterPro" id="IPR029154">
    <property type="entry name" value="HIBADH-like_NADP-bd"/>
</dbReference>
<evidence type="ECO:0000256" key="3">
    <source>
        <dbReference type="ARBA" id="ARBA00012991"/>
    </source>
</evidence>
<dbReference type="InterPro" id="IPR002204">
    <property type="entry name" value="3-OH-isobutyrate_DH-rel_CS"/>
</dbReference>
<comment type="caution">
    <text evidence="12">The sequence shown here is derived from an EMBL/GenBank/DDBJ whole genome shotgun (WGS) entry which is preliminary data.</text>
</comment>
<proteinExistence type="inferred from homology"/>
<dbReference type="InterPro" id="IPR015815">
    <property type="entry name" value="HIBADH-related"/>
</dbReference>
<dbReference type="GO" id="GO:0006574">
    <property type="term" value="P:L-valine catabolic process"/>
    <property type="evidence" value="ECO:0007669"/>
    <property type="project" value="UniProtKB-UniPathway"/>
</dbReference>
<dbReference type="Gene3D" id="1.10.1040.10">
    <property type="entry name" value="N-(1-d-carboxylethyl)-l-norvaline Dehydrogenase, domain 2"/>
    <property type="match status" value="1"/>
</dbReference>
<dbReference type="Gene3D" id="3.40.50.720">
    <property type="entry name" value="NAD(P)-binding Rossmann-like Domain"/>
    <property type="match status" value="1"/>
</dbReference>
<keyword evidence="13" id="KW-1185">Reference proteome</keyword>
<comment type="pathway">
    <text evidence="1 9">Amino-acid degradation; L-valine degradation.</text>
</comment>
<comment type="similarity">
    <text evidence="2">Belongs to the HIBADH-related family. 3-hydroxyisobutyrate dehydrogenase subfamily.</text>
</comment>
<evidence type="ECO:0000259" key="11">
    <source>
        <dbReference type="Pfam" id="PF14833"/>
    </source>
</evidence>
<dbReference type="UniPathway" id="UPA00362"/>
<name>A0A3M7QJ39_BRAPC</name>
<reference evidence="12 13" key="1">
    <citation type="journal article" date="2018" name="Sci. Rep.">
        <title>Genomic signatures of local adaptation to the degree of environmental predictability in rotifers.</title>
        <authorList>
            <person name="Franch-Gras L."/>
            <person name="Hahn C."/>
            <person name="Garcia-Roger E.M."/>
            <person name="Carmona M.J."/>
            <person name="Serra M."/>
            <person name="Gomez A."/>
        </authorList>
    </citation>
    <scope>NUCLEOTIDE SEQUENCE [LARGE SCALE GENOMIC DNA]</scope>
    <source>
        <strain evidence="12">HYR1</strain>
    </source>
</reference>
<dbReference type="EMBL" id="REGN01005946">
    <property type="protein sequence ID" value="RNA11467.1"/>
    <property type="molecule type" value="Genomic_DNA"/>
</dbReference>
<dbReference type="GO" id="GO:0005739">
    <property type="term" value="C:mitochondrion"/>
    <property type="evidence" value="ECO:0007669"/>
    <property type="project" value="TreeGrafter"/>
</dbReference>
<dbReference type="PROSITE" id="PS00895">
    <property type="entry name" value="3_HYDROXYISOBUT_DH"/>
    <property type="match status" value="1"/>
</dbReference>
<gene>
    <name evidence="12" type="ORF">BpHYR1_020248</name>
</gene>
<dbReference type="InterPro" id="IPR011548">
    <property type="entry name" value="HIBADH"/>
</dbReference>
<dbReference type="Pfam" id="PF14833">
    <property type="entry name" value="NAD_binding_11"/>
    <property type="match status" value="1"/>
</dbReference>
<keyword evidence="5 9" id="KW-0560">Oxidoreductase</keyword>
<dbReference type="FunFam" id="1.10.1040.10:FF:000006">
    <property type="entry name" value="3-hydroxyisobutyrate dehydrogenase"/>
    <property type="match status" value="1"/>
</dbReference>
<evidence type="ECO:0000313" key="12">
    <source>
        <dbReference type="EMBL" id="RNA11467.1"/>
    </source>
</evidence>
<sequence>MVLLTQSRQALIGFIGLGNMGAHMARNLIKKGHELVVFDVNTQSLNELAKFGAKVAESPADLASKTQNIITMLPSHPHVNEVFLAKNGILAAVQKSTRCIDCSTIDIEACKRIAKLCSEKSIYFNDAPVSGGVTGAENATLTFMVGAQKEDFEVIKPFLECMGKNVVHAGDVGHGLAAKICNNMLLGISMIGVAETMNLGLSLGLDKHVLAGILNTSSGRCWSSEVYNPVPGVVEGVPPSKNYEGGFQSGLMAKDLSLAQNASVETQSATPMGSMAYNFYKQMSNQGFFKKDFGYAYEFLRTKKD</sequence>
<dbReference type="InterPro" id="IPR008927">
    <property type="entry name" value="6-PGluconate_DH-like_C_sf"/>
</dbReference>
<evidence type="ECO:0000256" key="1">
    <source>
        <dbReference type="ARBA" id="ARBA00005109"/>
    </source>
</evidence>
<dbReference type="PIRSF" id="PIRSF000103">
    <property type="entry name" value="HIBADH"/>
    <property type="match status" value="1"/>
</dbReference>